<evidence type="ECO:0000313" key="3">
    <source>
        <dbReference type="EMBL" id="PIP33519.1"/>
    </source>
</evidence>
<dbReference type="EMBL" id="PCSD01000094">
    <property type="protein sequence ID" value="PIP33519.1"/>
    <property type="molecule type" value="Genomic_DNA"/>
</dbReference>
<protein>
    <recommendedName>
        <fullName evidence="5">DUF11 domain-containing protein</fullName>
    </recommendedName>
</protein>
<dbReference type="Proteomes" id="UP000230729">
    <property type="component" value="Unassembled WGS sequence"/>
</dbReference>
<reference evidence="3 4" key="1">
    <citation type="submission" date="2017-09" db="EMBL/GenBank/DDBJ databases">
        <title>Depth-based differentiation of microbial function through sediment-hosted aquifers and enrichment of novel symbionts in the deep terrestrial subsurface.</title>
        <authorList>
            <person name="Probst A.J."/>
            <person name="Ladd B."/>
            <person name="Jarett J.K."/>
            <person name="Geller-Mcgrath D.E."/>
            <person name="Sieber C.M."/>
            <person name="Emerson J.B."/>
            <person name="Anantharaman K."/>
            <person name="Thomas B.C."/>
            <person name="Malmstrom R."/>
            <person name="Stieglmeier M."/>
            <person name="Klingl A."/>
            <person name="Woyke T."/>
            <person name="Ryan C.M."/>
            <person name="Banfield J.F."/>
        </authorList>
    </citation>
    <scope>NUCLEOTIDE SEQUENCE [LARGE SCALE GENOMIC DNA]</scope>
    <source>
        <strain evidence="3">CG23_combo_of_CG06-09_8_20_14_all_49_15</strain>
    </source>
</reference>
<accession>A0A2G9ZK18</accession>
<evidence type="ECO:0000256" key="1">
    <source>
        <dbReference type="SAM" id="MobiDB-lite"/>
    </source>
</evidence>
<feature type="transmembrane region" description="Helical" evidence="2">
    <location>
        <begin position="80"/>
        <end position="105"/>
    </location>
</feature>
<evidence type="ECO:0000313" key="4">
    <source>
        <dbReference type="Proteomes" id="UP000230729"/>
    </source>
</evidence>
<name>A0A2G9ZK18_9BACT</name>
<comment type="caution">
    <text evidence="3">The sequence shown here is derived from an EMBL/GenBank/DDBJ whole genome shotgun (WGS) entry which is preliminary data.</text>
</comment>
<evidence type="ECO:0000256" key="2">
    <source>
        <dbReference type="SAM" id="Phobius"/>
    </source>
</evidence>
<evidence type="ECO:0008006" key="5">
    <source>
        <dbReference type="Google" id="ProtNLM"/>
    </source>
</evidence>
<keyword evidence="2" id="KW-0812">Transmembrane</keyword>
<keyword evidence="2" id="KW-1133">Transmembrane helix</keyword>
<dbReference type="AlphaFoldDB" id="A0A2G9ZK18"/>
<feature type="region of interest" description="Disordered" evidence="1">
    <location>
        <begin position="633"/>
        <end position="654"/>
    </location>
</feature>
<sequence length="654" mass="73519">MTSEPPSEGKKIDLSAAGESSLSEFVRRRLPSEKEVEAFEGYVEQENKEEEIKESLNEIYNGTGQETDIKRLERRKKRGFLFWFFSFLIFSFIAASAAYSAYYYIFTATVDASALELRFFGRETVRAAEEFNYEIYLKNNTNSPLLDGRLEVAYPENYIFYDASRPPAEKKSIWLFARLGVGEEINLRIRGALIDAANGKNVANAAFTYHLENFSSEFKKETSWVSTVSGPGFTTKLDYLANILVNDKNEVKFIFSPEPDNRLSAFRLVISPAENISFDPAKSLPGDKNAVSAGADIWLINLAADTDTSLLLPLTFTKKLNAQTEQEVPFRFEYEDPDGKWRPFYRDQLKFAIMKNDLNMVLLLNGSRANQAVDFGQDLHYAVSYANKGESELKDVVIMAVLNGEYLDWASLETSSPGKEKGNFISWSKSELPALAAIGAGHEGVIDFSLKVKTEDQIKPGVSHSLEAYAQFNIGEQPKVDINAENRSNVIIATVNSDLKLQEEIRYFNADNIAVGTGPLPPRVGEQTTFKVYWTIKNNLHDLTNIKVNFKLPLHMEWAEHERTSAGNIYYQPEERAVIWEISRLPVAIFRSDAEFSLSLTPTAENLGKIIVISNGAKISALDNETNQVIEKSTKPKTTKLEDDSIAQTDGLIR</sequence>
<gene>
    <name evidence="3" type="ORF">COX22_03840</name>
</gene>
<proteinExistence type="predicted"/>
<organism evidence="3 4">
    <name type="scientific">Candidatus Falkowbacteria bacterium CG23_combo_of_CG06-09_8_20_14_all_49_15</name>
    <dbReference type="NCBI Taxonomy" id="1974572"/>
    <lineage>
        <taxon>Bacteria</taxon>
        <taxon>Candidatus Falkowiibacteriota</taxon>
    </lineage>
</organism>
<keyword evidence="2" id="KW-0472">Membrane</keyword>